<dbReference type="GO" id="GO:0031966">
    <property type="term" value="C:mitochondrial membrane"/>
    <property type="evidence" value="ECO:0007669"/>
    <property type="project" value="UniProtKB-SubCell"/>
</dbReference>
<feature type="region of interest" description="Disordered" evidence="18">
    <location>
        <begin position="378"/>
        <end position="418"/>
    </location>
</feature>
<feature type="compositionally biased region" description="Pro residues" evidence="18">
    <location>
        <begin position="335"/>
        <end position="346"/>
    </location>
</feature>
<keyword evidence="23" id="KW-1185">Reference proteome</keyword>
<keyword evidence="11 19" id="KW-1133">Transmembrane helix</keyword>
<dbReference type="GO" id="GO:0006914">
    <property type="term" value="P:autophagy"/>
    <property type="evidence" value="ECO:0007669"/>
    <property type="project" value="UniProtKB-KW"/>
</dbReference>
<feature type="compositionally biased region" description="Polar residues" evidence="18">
    <location>
        <begin position="285"/>
        <end position="298"/>
    </location>
</feature>
<feature type="compositionally biased region" description="Basic and acidic residues" evidence="18">
    <location>
        <begin position="347"/>
        <end position="358"/>
    </location>
</feature>
<evidence type="ECO:0000256" key="18">
    <source>
        <dbReference type="SAM" id="MobiDB-lite"/>
    </source>
</evidence>
<evidence type="ECO:0000256" key="3">
    <source>
        <dbReference type="ARBA" id="ARBA00004472"/>
    </source>
</evidence>
<evidence type="ECO:0000256" key="14">
    <source>
        <dbReference type="ARBA" id="ARBA00023128"/>
    </source>
</evidence>
<dbReference type="PROSITE" id="PS51914">
    <property type="entry name" value="MRH"/>
    <property type="match status" value="1"/>
</dbReference>
<keyword evidence="10" id="KW-0653">Protein transport</keyword>
<evidence type="ECO:0000313" key="22">
    <source>
        <dbReference type="EMBL" id="KIK63223.1"/>
    </source>
</evidence>
<feature type="compositionally biased region" description="Polar residues" evidence="18">
    <location>
        <begin position="322"/>
        <end position="332"/>
    </location>
</feature>
<proteinExistence type="inferred from homology"/>
<dbReference type="Pfam" id="PF09451">
    <property type="entry name" value="ATG27"/>
    <property type="match status" value="1"/>
</dbReference>
<dbReference type="InterPro" id="IPR018939">
    <property type="entry name" value="Autophagy-rel_prot_27"/>
</dbReference>
<feature type="signal peptide" evidence="20">
    <location>
        <begin position="1"/>
        <end position="21"/>
    </location>
</feature>
<dbReference type="OrthoDB" id="4504960at2759"/>
<dbReference type="Proteomes" id="UP000053593">
    <property type="component" value="Unassembled WGS sequence"/>
</dbReference>
<evidence type="ECO:0000256" key="16">
    <source>
        <dbReference type="ARBA" id="ARBA00023157"/>
    </source>
</evidence>
<keyword evidence="14" id="KW-0496">Mitochondrion</keyword>
<evidence type="ECO:0000256" key="9">
    <source>
        <dbReference type="ARBA" id="ARBA00022729"/>
    </source>
</evidence>
<evidence type="ECO:0000256" key="10">
    <source>
        <dbReference type="ARBA" id="ARBA00022927"/>
    </source>
</evidence>
<accession>A0A0D0D1Z0</accession>
<dbReference type="InterPro" id="IPR009011">
    <property type="entry name" value="Man6P_isomerase_rcpt-bd_dom_sf"/>
</dbReference>
<organism evidence="22 23">
    <name type="scientific">Collybiopsis luxurians FD-317 M1</name>
    <dbReference type="NCBI Taxonomy" id="944289"/>
    <lineage>
        <taxon>Eukaryota</taxon>
        <taxon>Fungi</taxon>
        <taxon>Dikarya</taxon>
        <taxon>Basidiomycota</taxon>
        <taxon>Agaricomycotina</taxon>
        <taxon>Agaricomycetes</taxon>
        <taxon>Agaricomycetidae</taxon>
        <taxon>Agaricales</taxon>
        <taxon>Marasmiineae</taxon>
        <taxon>Omphalotaceae</taxon>
        <taxon>Collybiopsis</taxon>
        <taxon>Collybiopsis luxurians</taxon>
    </lineage>
</organism>
<evidence type="ECO:0000256" key="7">
    <source>
        <dbReference type="ARBA" id="ARBA00022448"/>
    </source>
</evidence>
<feature type="region of interest" description="Disordered" evidence="18">
    <location>
        <begin position="264"/>
        <end position="358"/>
    </location>
</feature>
<dbReference type="SMART" id="SM01404">
    <property type="entry name" value="CIMR"/>
    <property type="match status" value="1"/>
</dbReference>
<keyword evidence="9 20" id="KW-0732">Signal</keyword>
<evidence type="ECO:0000256" key="1">
    <source>
        <dbReference type="ARBA" id="ARBA00004304"/>
    </source>
</evidence>
<dbReference type="GO" id="GO:0010008">
    <property type="term" value="C:endosome membrane"/>
    <property type="evidence" value="ECO:0007669"/>
    <property type="project" value="UniProtKB-SubCell"/>
</dbReference>
<feature type="transmembrane region" description="Helical" evidence="19">
    <location>
        <begin position="181"/>
        <end position="205"/>
    </location>
</feature>
<evidence type="ECO:0000256" key="20">
    <source>
        <dbReference type="SAM" id="SignalP"/>
    </source>
</evidence>
<dbReference type="InterPro" id="IPR044865">
    <property type="entry name" value="MRH_dom"/>
</dbReference>
<dbReference type="GO" id="GO:0015031">
    <property type="term" value="P:protein transport"/>
    <property type="evidence" value="ECO:0007669"/>
    <property type="project" value="UniProtKB-KW"/>
</dbReference>
<keyword evidence="8 19" id="KW-0812">Transmembrane</keyword>
<dbReference type="PANTHER" id="PTHR15071:SF0">
    <property type="entry name" value="MANNOSE 6-PHOSPHATE RECEPTOR-LIKE PROTEIN 1"/>
    <property type="match status" value="1"/>
</dbReference>
<reference evidence="22 23" key="1">
    <citation type="submission" date="2014-04" db="EMBL/GenBank/DDBJ databases">
        <title>Evolutionary Origins and Diversification of the Mycorrhizal Mutualists.</title>
        <authorList>
            <consortium name="DOE Joint Genome Institute"/>
            <consortium name="Mycorrhizal Genomics Consortium"/>
            <person name="Kohler A."/>
            <person name="Kuo A."/>
            <person name="Nagy L.G."/>
            <person name="Floudas D."/>
            <person name="Copeland A."/>
            <person name="Barry K.W."/>
            <person name="Cichocki N."/>
            <person name="Veneault-Fourrey C."/>
            <person name="LaButti K."/>
            <person name="Lindquist E.A."/>
            <person name="Lipzen A."/>
            <person name="Lundell T."/>
            <person name="Morin E."/>
            <person name="Murat C."/>
            <person name="Riley R."/>
            <person name="Ohm R."/>
            <person name="Sun H."/>
            <person name="Tunlid A."/>
            <person name="Henrissat B."/>
            <person name="Grigoriev I.V."/>
            <person name="Hibbett D.S."/>
            <person name="Martin F."/>
        </authorList>
    </citation>
    <scope>NUCLEOTIDE SEQUENCE [LARGE SCALE GENOMIC DNA]</scope>
    <source>
        <strain evidence="22 23">FD-317 M1</strain>
    </source>
</reference>
<evidence type="ECO:0000256" key="4">
    <source>
        <dbReference type="ARBA" id="ARBA00004614"/>
    </source>
</evidence>
<evidence type="ECO:0000256" key="15">
    <source>
        <dbReference type="ARBA" id="ARBA00023136"/>
    </source>
</evidence>
<evidence type="ECO:0000256" key="5">
    <source>
        <dbReference type="ARBA" id="ARBA00005363"/>
    </source>
</evidence>
<keyword evidence="16" id="KW-1015">Disulfide bond</keyword>
<comment type="similarity">
    <text evidence="5">Belongs to the ATG27 family.</text>
</comment>
<dbReference type="GO" id="GO:0000139">
    <property type="term" value="C:Golgi membrane"/>
    <property type="evidence" value="ECO:0007669"/>
    <property type="project" value="UniProtKB-SubCell"/>
</dbReference>
<feature type="compositionally biased region" description="Gly residues" evidence="18">
    <location>
        <begin position="264"/>
        <end position="280"/>
    </location>
</feature>
<name>A0A0D0D1Z0_9AGAR</name>
<gene>
    <name evidence="22" type="ORF">GYMLUDRAFT_41547</name>
</gene>
<dbReference type="GO" id="GO:0034045">
    <property type="term" value="C:phagophore assembly site membrane"/>
    <property type="evidence" value="ECO:0007669"/>
    <property type="project" value="UniProtKB-SubCell"/>
</dbReference>
<evidence type="ECO:0000259" key="21">
    <source>
        <dbReference type="PROSITE" id="PS51914"/>
    </source>
</evidence>
<evidence type="ECO:0000256" key="2">
    <source>
        <dbReference type="ARBA" id="ARBA00004358"/>
    </source>
</evidence>
<keyword evidence="15 19" id="KW-0472">Membrane</keyword>
<keyword evidence="7" id="KW-0813">Transport</keyword>
<dbReference type="SUPFAM" id="SSF50911">
    <property type="entry name" value="Mannose 6-phosphate receptor domain"/>
    <property type="match status" value="1"/>
</dbReference>
<dbReference type="Gene3D" id="2.70.130.10">
    <property type="entry name" value="Mannose-6-phosphate receptor binding domain"/>
    <property type="match status" value="1"/>
</dbReference>
<protein>
    <recommendedName>
        <fullName evidence="6">Autophagy-related protein 27</fullName>
    </recommendedName>
</protein>
<evidence type="ECO:0000256" key="12">
    <source>
        <dbReference type="ARBA" id="ARBA00023006"/>
    </source>
</evidence>
<evidence type="ECO:0000256" key="8">
    <source>
        <dbReference type="ARBA" id="ARBA00022692"/>
    </source>
</evidence>
<keyword evidence="17" id="KW-0968">Cytoplasmic vesicle</keyword>
<evidence type="ECO:0000256" key="19">
    <source>
        <dbReference type="SAM" id="Phobius"/>
    </source>
</evidence>
<evidence type="ECO:0000313" key="23">
    <source>
        <dbReference type="Proteomes" id="UP000053593"/>
    </source>
</evidence>
<dbReference type="AlphaFoldDB" id="A0A0D0D1Z0"/>
<dbReference type="HOGENOM" id="CLU_631679_0_0_1"/>
<dbReference type="GO" id="GO:0007034">
    <property type="term" value="P:vacuolar transport"/>
    <property type="evidence" value="ECO:0007669"/>
    <property type="project" value="TreeGrafter"/>
</dbReference>
<dbReference type="PANTHER" id="PTHR15071">
    <property type="entry name" value="MANNOSE-6-PHOSPHATE RECEPTOR FAMILY MEMBER"/>
    <property type="match status" value="1"/>
</dbReference>
<evidence type="ECO:0000256" key="11">
    <source>
        <dbReference type="ARBA" id="ARBA00022989"/>
    </source>
</evidence>
<keyword evidence="13" id="KW-0333">Golgi apparatus</keyword>
<feature type="chain" id="PRO_5002208827" description="Autophagy-related protein 27" evidence="20">
    <location>
        <begin position="22"/>
        <end position="418"/>
    </location>
</feature>
<evidence type="ECO:0000256" key="13">
    <source>
        <dbReference type="ARBA" id="ARBA00023034"/>
    </source>
</evidence>
<feature type="domain" description="MRH" evidence="21">
    <location>
        <begin position="28"/>
        <end position="174"/>
    </location>
</feature>
<sequence>MFFALWRWVILLTLLSATARSATTTEEKECTIHSDGKYYDLNPLKASKDYEISTEKGHKIVLNVCKAINTETWGLKVPNSANVGGVIRKDHGDFSIGEKNTTLVMSEGNPKLVLMNGSNCKGSDNKAGTIIEFKCDTKVFGAGTPRLITEWPLEDDDLACLFVMEWKTHFACPTGERGGPWGFFAVLAVLVTILVMVYLVLGTLYNRYVLNLRGFDQIPQFSLEAMKYHSREAVDWFRDVMSQLYEGGQRAGWGGNVPRSWGSGNAGFGGGSQLAPGGGFRRPNPRNTPVANSFSHQAQVDVGGGRESDGAERTPAAAPRTNPVSHQSQTSVAPAPAPAPQKPEPLPVKKFESAPSTAEERTFMLGDDDEEEDVIATPMTAAVNTSTRPSEGDSETIEGETIAQLRGRDKGEEGSIRL</sequence>
<feature type="compositionally biased region" description="Basic and acidic residues" evidence="18">
    <location>
        <begin position="406"/>
        <end position="418"/>
    </location>
</feature>
<evidence type="ECO:0000256" key="6">
    <source>
        <dbReference type="ARBA" id="ARBA00013776"/>
    </source>
</evidence>
<dbReference type="EMBL" id="KN834765">
    <property type="protein sequence ID" value="KIK63223.1"/>
    <property type="molecule type" value="Genomic_DNA"/>
</dbReference>
<keyword evidence="12" id="KW-0072">Autophagy</keyword>
<dbReference type="GO" id="GO:0005770">
    <property type="term" value="C:late endosome"/>
    <property type="evidence" value="ECO:0007669"/>
    <property type="project" value="TreeGrafter"/>
</dbReference>
<comment type="subcellular location">
    <subcellularLocation>
        <location evidence="2">Cytoplasmic vesicle membrane</location>
        <topology evidence="2">Single-pass type I membrane protein</topology>
    </subcellularLocation>
    <subcellularLocation>
        <location evidence="4">Golgi apparatus membrane</location>
        <topology evidence="4">Single-pass type I membrane protein</topology>
    </subcellularLocation>
    <subcellularLocation>
        <location evidence="1">Mitochondrion membrane</location>
        <topology evidence="1">Single-pass membrane protein</topology>
    </subcellularLocation>
    <subcellularLocation>
        <location evidence="3">Preautophagosomal structure membrane</location>
        <topology evidence="3">Single-pass type I membrane protein</topology>
    </subcellularLocation>
</comment>
<evidence type="ECO:0000256" key="17">
    <source>
        <dbReference type="ARBA" id="ARBA00023329"/>
    </source>
</evidence>